<feature type="domain" description="VTT" evidence="8">
    <location>
        <begin position="278"/>
        <end position="399"/>
    </location>
</feature>
<feature type="compositionally biased region" description="Low complexity" evidence="6">
    <location>
        <begin position="1"/>
        <end position="15"/>
    </location>
</feature>
<dbReference type="Proteomes" id="UP000321518">
    <property type="component" value="Unassembled WGS sequence"/>
</dbReference>
<keyword evidence="3 7" id="KW-1133">Transmembrane helix</keyword>
<evidence type="ECO:0000313" key="9">
    <source>
        <dbReference type="EMBL" id="GEM12722.1"/>
    </source>
</evidence>
<evidence type="ECO:0000256" key="5">
    <source>
        <dbReference type="ARBA" id="ARBA00025797"/>
    </source>
</evidence>
<proteinExistence type="inferred from homology"/>
<keyword evidence="2 7" id="KW-0812">Transmembrane</keyword>
<dbReference type="PANTHER" id="PTHR43220:SF18">
    <property type="entry name" value="TRANSMEMBRANE PROTEIN 41B"/>
    <property type="match status" value="1"/>
</dbReference>
<accession>A0A511KQS6</accession>
<evidence type="ECO:0000256" key="7">
    <source>
        <dbReference type="SAM" id="Phobius"/>
    </source>
</evidence>
<gene>
    <name evidence="9" type="ORF">Rt10032_c25g6739</name>
</gene>
<dbReference type="PANTHER" id="PTHR43220">
    <property type="match status" value="1"/>
</dbReference>
<evidence type="ECO:0000256" key="3">
    <source>
        <dbReference type="ARBA" id="ARBA00022989"/>
    </source>
</evidence>
<feature type="non-terminal residue" evidence="9">
    <location>
        <position position="424"/>
    </location>
</feature>
<dbReference type="Pfam" id="PF09335">
    <property type="entry name" value="VTT_dom"/>
    <property type="match status" value="1"/>
</dbReference>
<feature type="transmembrane region" description="Helical" evidence="7">
    <location>
        <begin position="259"/>
        <end position="278"/>
    </location>
</feature>
<dbReference type="AlphaFoldDB" id="A0A511KQS6"/>
<comment type="similarity">
    <text evidence="5">Belongs to the TMEM41 family.</text>
</comment>
<comment type="subcellular location">
    <subcellularLocation>
        <location evidence="1">Membrane</location>
        <topology evidence="1">Multi-pass membrane protein</topology>
    </subcellularLocation>
</comment>
<feature type="compositionally biased region" description="Low complexity" evidence="6">
    <location>
        <begin position="159"/>
        <end position="178"/>
    </location>
</feature>
<dbReference type="GO" id="GO:0000045">
    <property type="term" value="P:autophagosome assembly"/>
    <property type="evidence" value="ECO:0007669"/>
    <property type="project" value="TreeGrafter"/>
</dbReference>
<sequence>MAARSRSSTLSSTRSPVSHDHQPLHTAPIPPAPFAAPSHNPFSDSEDPVVNSYRSEHSLRTLRPTGGRDSDDNSDEGERAGDSGAHNGSAKGLQGRRVGPQFVIDLAPASTGEGAAGRPRATTFGGVELPPSPALVLRRDDDETSDATDEDKAARPRSSRSGSGTRTRSTSVSSVSSVHSLDPSLHLGGTSFSSRRPMLYASLQAAAILLVSALGMYLVLKVTLPPIDEQDREKVKLPKSFEDLKELNEVLQVYRDRNYYRVMGCFVIVYLFLQAFSIPGSMYLSMLGGALFGVLVALPLVCFCVATGALLCYLLSASLGPAVLANSQVWQARVEAWQERVRGHEKNLVSYLIVLRIAPLPPHWMLNLAAPHVGVSVWKFWLSTFLGVAGVSYIHTQIGTTLDQMAGSDDLHLVTWQNACGLGG</sequence>
<reference evidence="9 10" key="1">
    <citation type="submission" date="2019-07" db="EMBL/GenBank/DDBJ databases">
        <title>Rhodotorula toruloides NBRC10032 genome sequencing.</title>
        <authorList>
            <person name="Shida Y."/>
            <person name="Takaku H."/>
            <person name="Ogasawara W."/>
            <person name="Mori K."/>
        </authorList>
    </citation>
    <scope>NUCLEOTIDE SEQUENCE [LARGE SCALE GENOMIC DNA]</scope>
    <source>
        <strain evidence="9 10">NBRC10032</strain>
    </source>
</reference>
<name>A0A511KQS6_RHOTO</name>
<organism evidence="9 10">
    <name type="scientific">Rhodotorula toruloides</name>
    <name type="common">Yeast</name>
    <name type="synonym">Rhodosporidium toruloides</name>
    <dbReference type="NCBI Taxonomy" id="5286"/>
    <lineage>
        <taxon>Eukaryota</taxon>
        <taxon>Fungi</taxon>
        <taxon>Dikarya</taxon>
        <taxon>Basidiomycota</taxon>
        <taxon>Pucciniomycotina</taxon>
        <taxon>Microbotryomycetes</taxon>
        <taxon>Sporidiobolales</taxon>
        <taxon>Sporidiobolaceae</taxon>
        <taxon>Rhodotorula</taxon>
    </lineage>
</organism>
<evidence type="ECO:0000256" key="2">
    <source>
        <dbReference type="ARBA" id="ARBA00022692"/>
    </source>
</evidence>
<evidence type="ECO:0000256" key="4">
    <source>
        <dbReference type="ARBA" id="ARBA00023136"/>
    </source>
</evidence>
<evidence type="ECO:0000256" key="1">
    <source>
        <dbReference type="ARBA" id="ARBA00004141"/>
    </source>
</evidence>
<keyword evidence="4 7" id="KW-0472">Membrane</keyword>
<dbReference type="InterPro" id="IPR045014">
    <property type="entry name" value="TM41A/B"/>
</dbReference>
<feature type="transmembrane region" description="Helical" evidence="7">
    <location>
        <begin position="290"/>
        <end position="316"/>
    </location>
</feature>
<feature type="region of interest" description="Disordered" evidence="6">
    <location>
        <begin position="1"/>
        <end position="181"/>
    </location>
</feature>
<dbReference type="GO" id="GO:0005789">
    <property type="term" value="C:endoplasmic reticulum membrane"/>
    <property type="evidence" value="ECO:0007669"/>
    <property type="project" value="TreeGrafter"/>
</dbReference>
<evidence type="ECO:0000313" key="10">
    <source>
        <dbReference type="Proteomes" id="UP000321518"/>
    </source>
</evidence>
<dbReference type="InterPro" id="IPR032816">
    <property type="entry name" value="VTT_dom"/>
</dbReference>
<dbReference type="OrthoDB" id="3364966at2759"/>
<dbReference type="EMBL" id="BJWK01000025">
    <property type="protein sequence ID" value="GEM12722.1"/>
    <property type="molecule type" value="Genomic_DNA"/>
</dbReference>
<evidence type="ECO:0000256" key="6">
    <source>
        <dbReference type="SAM" id="MobiDB-lite"/>
    </source>
</evidence>
<protein>
    <submittedName>
        <fullName evidence="9">SNARE associated Golgi protein</fullName>
    </submittedName>
</protein>
<evidence type="ECO:0000259" key="8">
    <source>
        <dbReference type="Pfam" id="PF09335"/>
    </source>
</evidence>
<comment type="caution">
    <text evidence="9">The sequence shown here is derived from an EMBL/GenBank/DDBJ whole genome shotgun (WGS) entry which is preliminary data.</text>
</comment>
<feature type="transmembrane region" description="Helical" evidence="7">
    <location>
        <begin position="199"/>
        <end position="220"/>
    </location>
</feature>
<feature type="compositionally biased region" description="Basic and acidic residues" evidence="6">
    <location>
        <begin position="66"/>
        <end position="81"/>
    </location>
</feature>